<organism evidence="1 2">
    <name type="scientific">Marinihelvus fidelis</name>
    <dbReference type="NCBI Taxonomy" id="2613842"/>
    <lineage>
        <taxon>Bacteria</taxon>
        <taxon>Pseudomonadati</taxon>
        <taxon>Pseudomonadota</taxon>
        <taxon>Gammaproteobacteria</taxon>
        <taxon>Chromatiales</taxon>
        <taxon>Wenzhouxiangellaceae</taxon>
        <taxon>Marinihelvus</taxon>
    </lineage>
</organism>
<dbReference type="Proteomes" id="UP000325372">
    <property type="component" value="Unassembled WGS sequence"/>
</dbReference>
<evidence type="ECO:0000313" key="2">
    <source>
        <dbReference type="Proteomes" id="UP000325372"/>
    </source>
</evidence>
<gene>
    <name evidence="1" type="ORF">F3N42_12640</name>
</gene>
<accession>A0A5N0T6N1</accession>
<protein>
    <submittedName>
        <fullName evidence="1">Uncharacterized protein</fullName>
    </submittedName>
</protein>
<dbReference type="AlphaFoldDB" id="A0A5N0T6N1"/>
<comment type="caution">
    <text evidence="1">The sequence shown here is derived from an EMBL/GenBank/DDBJ whole genome shotgun (WGS) entry which is preliminary data.</text>
</comment>
<reference evidence="1 2" key="1">
    <citation type="submission" date="2019-09" db="EMBL/GenBank/DDBJ databases">
        <title>Wenzhouxiangella sp. Genome sequencing and assembly.</title>
        <authorList>
            <person name="Zhang R."/>
        </authorList>
    </citation>
    <scope>NUCLEOTIDE SEQUENCE [LARGE SCALE GENOMIC DNA]</scope>
    <source>
        <strain evidence="1 2">W260</strain>
    </source>
</reference>
<proteinExistence type="predicted"/>
<dbReference type="EMBL" id="VYXP01000007">
    <property type="protein sequence ID" value="KAA9130532.1"/>
    <property type="molecule type" value="Genomic_DNA"/>
</dbReference>
<keyword evidence="2" id="KW-1185">Reference proteome</keyword>
<name>A0A5N0T6N1_9GAMM</name>
<evidence type="ECO:0000313" key="1">
    <source>
        <dbReference type="EMBL" id="KAA9130532.1"/>
    </source>
</evidence>
<dbReference type="RefSeq" id="WP_150864836.1">
    <property type="nucleotide sequence ID" value="NZ_VYXP01000007.1"/>
</dbReference>
<sequence length="502" mass="53320">MLLLISTAFSVSSDELPVRIIDIDDGDANGFVQVLCDAADFPGHHTVVRLAERGHYTVLVESWRACRYGGTFGVIPVEPGAREVLGQLTIEGNNSVLDLEGFSGFSVHAGGWLTLEQLEIRNGGGSDVIANDGRADLQGVSLLYNSPGQGLDWGSPGQEDARATLLNRGTMTLRNVVVAGNTLYGVSESLYDSETPLADCEVFGSAGVLNEGSLIINNTSIFDGRVLRNNQGALGDETGCLANDLLATPGAETRVSNSIISSPYACEGSVVSLGYNTVRPNSQSPDGGCQFNGPGDRVAGALGGASRPGDVERIRQLNRFRFPLASAEGNLGNPEPSETSEASCELIDNRGYLRLENKCLRGAFDNRATPNLHPGLDGLWFDPENDGQYLRISHYGPGNILLMWNSFDDLGQPVWVYGFGGSGGQTVTVDAFVNEGVALVDGNIIGEAEALAWGTLSVTVQDCQTITFDYNPLDTSIVAQTQTLGRLTTNRSADCPEGPPLR</sequence>